<dbReference type="GO" id="GO:0046872">
    <property type="term" value="F:metal ion binding"/>
    <property type="evidence" value="ECO:0007669"/>
    <property type="project" value="UniProtKB-KW"/>
</dbReference>
<keyword evidence="8 10" id="KW-0573">Peptidoglycan synthesis</keyword>
<dbReference type="GO" id="GO:0005524">
    <property type="term" value="F:ATP binding"/>
    <property type="evidence" value="ECO:0007669"/>
    <property type="project" value="UniProtKB-UniRule"/>
</dbReference>
<comment type="subcellular location">
    <subcellularLocation>
        <location evidence="1 10">Cytoplasm</location>
    </subcellularLocation>
</comment>
<dbReference type="PANTHER" id="PTHR23132:SF23">
    <property type="entry name" value="D-ALANINE--D-ALANINE LIGASE B"/>
    <property type="match status" value="1"/>
</dbReference>
<evidence type="ECO:0000256" key="6">
    <source>
        <dbReference type="ARBA" id="ARBA00022840"/>
    </source>
</evidence>
<comment type="cofactor">
    <cofactor evidence="12">
        <name>Mg(2+)</name>
        <dbReference type="ChEBI" id="CHEBI:18420"/>
    </cofactor>
    <cofactor evidence="12">
        <name>Mn(2+)</name>
        <dbReference type="ChEBI" id="CHEBI:29035"/>
    </cofactor>
    <text evidence="12">Binds 2 magnesium or manganese ions per subunit.</text>
</comment>
<evidence type="ECO:0000256" key="5">
    <source>
        <dbReference type="ARBA" id="ARBA00022741"/>
    </source>
</evidence>
<keyword evidence="9 10" id="KW-0961">Cell wall biogenesis/degradation</keyword>
<keyword evidence="12" id="KW-0479">Metal-binding</keyword>
<dbReference type="GO" id="GO:0009252">
    <property type="term" value="P:peptidoglycan biosynthetic process"/>
    <property type="evidence" value="ECO:0007669"/>
    <property type="project" value="UniProtKB-UniRule"/>
</dbReference>
<dbReference type="InterPro" id="IPR011095">
    <property type="entry name" value="Dala_Dala_lig_C"/>
</dbReference>
<dbReference type="Pfam" id="PF07478">
    <property type="entry name" value="Dala_Dala_lig_C"/>
    <property type="match status" value="1"/>
</dbReference>
<dbReference type="GO" id="GO:0008716">
    <property type="term" value="F:D-alanine-D-alanine ligase activity"/>
    <property type="evidence" value="ECO:0007669"/>
    <property type="project" value="UniProtKB-UniRule"/>
</dbReference>
<dbReference type="PIRSF" id="PIRSF039102">
    <property type="entry name" value="Ddl/VanB"/>
    <property type="match status" value="1"/>
</dbReference>
<proteinExistence type="inferred from homology"/>
<dbReference type="UniPathway" id="UPA00219"/>
<evidence type="ECO:0000256" key="12">
    <source>
        <dbReference type="PIRSR" id="PIRSR039102-3"/>
    </source>
</evidence>
<keyword evidence="12" id="KW-0464">Manganese</keyword>
<dbReference type="SUPFAM" id="SSF52440">
    <property type="entry name" value="PreATP-grasp domain"/>
    <property type="match status" value="1"/>
</dbReference>
<dbReference type="Gene3D" id="3.30.470.20">
    <property type="entry name" value="ATP-grasp fold, B domain"/>
    <property type="match status" value="1"/>
</dbReference>
<dbReference type="InterPro" id="IPR013815">
    <property type="entry name" value="ATP_grasp_subdomain_1"/>
</dbReference>
<gene>
    <name evidence="10 15" type="primary">ddl</name>
    <name evidence="15" type="ORF">KL86DPRO_20244</name>
</gene>
<keyword evidence="3 10" id="KW-0963">Cytoplasm</keyword>
<feature type="binding site" evidence="12">
    <location>
        <position position="256"/>
    </location>
    <ligand>
        <name>Mg(2+)</name>
        <dbReference type="ChEBI" id="CHEBI:18420"/>
        <label>1</label>
    </ligand>
</feature>
<evidence type="ECO:0000256" key="10">
    <source>
        <dbReference type="HAMAP-Rule" id="MF_00047"/>
    </source>
</evidence>
<evidence type="ECO:0000256" key="4">
    <source>
        <dbReference type="ARBA" id="ARBA00022598"/>
    </source>
</evidence>
<evidence type="ECO:0000256" key="11">
    <source>
        <dbReference type="PIRSR" id="PIRSR039102-1"/>
    </source>
</evidence>
<comment type="pathway">
    <text evidence="10">Cell wall biogenesis; peptidoglycan biosynthesis.</text>
</comment>
<organism evidence="15">
    <name type="scientific">uncultured delta proteobacterium</name>
    <dbReference type="NCBI Taxonomy" id="34034"/>
    <lineage>
        <taxon>Bacteria</taxon>
        <taxon>Deltaproteobacteria</taxon>
        <taxon>environmental samples</taxon>
    </lineage>
</organism>
<dbReference type="PROSITE" id="PS00843">
    <property type="entry name" value="DALA_DALA_LIGASE_1"/>
    <property type="match status" value="1"/>
</dbReference>
<feature type="active site" evidence="11">
    <location>
        <position position="141"/>
    </location>
</feature>
<evidence type="ECO:0000256" key="8">
    <source>
        <dbReference type="ARBA" id="ARBA00022984"/>
    </source>
</evidence>
<dbReference type="InterPro" id="IPR011127">
    <property type="entry name" value="Dala_Dala_lig_N"/>
</dbReference>
<protein>
    <recommendedName>
        <fullName evidence="10">D-alanine--D-alanine ligase</fullName>
        <ecNumber evidence="10">6.3.2.4</ecNumber>
    </recommendedName>
    <alternativeName>
        <fullName evidence="10">D-Ala-D-Ala ligase</fullName>
    </alternativeName>
    <alternativeName>
        <fullName evidence="10">D-alanylalanine synthetase</fullName>
    </alternativeName>
</protein>
<evidence type="ECO:0000256" key="9">
    <source>
        <dbReference type="ARBA" id="ARBA00023316"/>
    </source>
</evidence>
<comment type="function">
    <text evidence="10">Cell wall formation.</text>
</comment>
<keyword evidence="12" id="KW-0460">Magnesium</keyword>
<dbReference type="EC" id="6.3.2.4" evidence="10"/>
<dbReference type="Gene3D" id="3.30.1490.20">
    <property type="entry name" value="ATP-grasp fold, A domain"/>
    <property type="match status" value="1"/>
</dbReference>
<dbReference type="SUPFAM" id="SSF56059">
    <property type="entry name" value="Glutathione synthetase ATP-binding domain-like"/>
    <property type="match status" value="1"/>
</dbReference>
<feature type="binding site" evidence="12">
    <location>
        <position position="269"/>
    </location>
    <ligand>
        <name>Mg(2+)</name>
        <dbReference type="ChEBI" id="CHEBI:18420"/>
        <label>1</label>
    </ligand>
</feature>
<evidence type="ECO:0000259" key="14">
    <source>
        <dbReference type="PROSITE" id="PS50975"/>
    </source>
</evidence>
<feature type="binding site" evidence="12">
    <location>
        <position position="271"/>
    </location>
    <ligand>
        <name>Mg(2+)</name>
        <dbReference type="ChEBI" id="CHEBI:18420"/>
        <label>2</label>
    </ligand>
</feature>
<accession>A0A212JXC4</accession>
<dbReference type="Gene3D" id="3.40.50.20">
    <property type="match status" value="1"/>
</dbReference>
<dbReference type="PROSITE" id="PS50975">
    <property type="entry name" value="ATP_GRASP"/>
    <property type="match status" value="1"/>
</dbReference>
<keyword evidence="4 10" id="KW-0436">Ligase</keyword>
<dbReference type="InterPro" id="IPR011761">
    <property type="entry name" value="ATP-grasp"/>
</dbReference>
<dbReference type="PANTHER" id="PTHR23132">
    <property type="entry name" value="D-ALANINE--D-ALANINE LIGASE"/>
    <property type="match status" value="1"/>
</dbReference>
<dbReference type="InterPro" id="IPR005905">
    <property type="entry name" value="D_ala_D_ala"/>
</dbReference>
<reference evidence="15" key="1">
    <citation type="submission" date="2016-04" db="EMBL/GenBank/DDBJ databases">
        <authorList>
            <person name="Evans L.H."/>
            <person name="Alamgir A."/>
            <person name="Owens N."/>
            <person name="Weber N.D."/>
            <person name="Virtaneva K."/>
            <person name="Barbian K."/>
            <person name="Babar A."/>
            <person name="Rosenke K."/>
        </authorList>
    </citation>
    <scope>NUCLEOTIDE SEQUENCE</scope>
    <source>
        <strain evidence="15">86</strain>
    </source>
</reference>
<feature type="active site" evidence="11">
    <location>
        <position position="280"/>
    </location>
</feature>
<dbReference type="EMBL" id="FLUQ01000002">
    <property type="protein sequence ID" value="SBW04018.1"/>
    <property type="molecule type" value="Genomic_DNA"/>
</dbReference>
<dbReference type="GO" id="GO:0005737">
    <property type="term" value="C:cytoplasm"/>
    <property type="evidence" value="ECO:0007669"/>
    <property type="project" value="UniProtKB-SubCell"/>
</dbReference>
<dbReference type="Pfam" id="PF01820">
    <property type="entry name" value="Dala_Dala_lig_N"/>
    <property type="match status" value="1"/>
</dbReference>
<comment type="catalytic activity">
    <reaction evidence="10">
        <text>2 D-alanine + ATP = D-alanyl-D-alanine + ADP + phosphate + H(+)</text>
        <dbReference type="Rhea" id="RHEA:11224"/>
        <dbReference type="ChEBI" id="CHEBI:15378"/>
        <dbReference type="ChEBI" id="CHEBI:30616"/>
        <dbReference type="ChEBI" id="CHEBI:43474"/>
        <dbReference type="ChEBI" id="CHEBI:57416"/>
        <dbReference type="ChEBI" id="CHEBI:57822"/>
        <dbReference type="ChEBI" id="CHEBI:456216"/>
        <dbReference type="EC" id="6.3.2.4"/>
    </reaction>
</comment>
<evidence type="ECO:0000256" key="13">
    <source>
        <dbReference type="PROSITE-ProRule" id="PRU00409"/>
    </source>
</evidence>
<sequence length="317" mass="33884">MNILLILGGWSSEREVSLNTGSMIEKTLLRLGHTVSRFDPESSLDGLIAAAKKADFAFIALHGSPGEDGLIQAMLETVGCPYQGSGPAASFLALNKAASKELFRQNGLLTPDWVLLPARPGKDWRPPFSYPLFIKRNTGGSSLEMERVAAPEDLEAALDRLFAHGGEYIVEPEVVGLEVTCGVLDDPDGRPRALPPILIKPKSGSGGVFDYVAKYTPGAADEICPAPLPEDLLRRVRETALAAHCVLGLSGYSRSDFLVREDGVPVLLEANNLPGMTANSLLPKAAATEGLSFEQLIDRLITLGLADAAKTRNRRAG</sequence>
<dbReference type="NCBIfam" id="NF002378">
    <property type="entry name" value="PRK01372.1"/>
    <property type="match status" value="1"/>
</dbReference>
<evidence type="ECO:0000313" key="15">
    <source>
        <dbReference type="EMBL" id="SBW04018.1"/>
    </source>
</evidence>
<evidence type="ECO:0000256" key="2">
    <source>
        <dbReference type="ARBA" id="ARBA00010871"/>
    </source>
</evidence>
<feature type="binding site" evidence="12">
    <location>
        <position position="269"/>
    </location>
    <ligand>
        <name>Mg(2+)</name>
        <dbReference type="ChEBI" id="CHEBI:18420"/>
        <label>2</label>
    </ligand>
</feature>
<keyword evidence="7 10" id="KW-0133">Cell shape</keyword>
<keyword evidence="6 13" id="KW-0067">ATP-binding</keyword>
<comment type="similarity">
    <text evidence="2 10">Belongs to the D-alanine--D-alanine ligase family.</text>
</comment>
<evidence type="ECO:0000256" key="1">
    <source>
        <dbReference type="ARBA" id="ARBA00004496"/>
    </source>
</evidence>
<dbReference type="GO" id="GO:0071555">
    <property type="term" value="P:cell wall organization"/>
    <property type="evidence" value="ECO:0007669"/>
    <property type="project" value="UniProtKB-KW"/>
</dbReference>
<dbReference type="InterPro" id="IPR000291">
    <property type="entry name" value="D-Ala_lig_Van_CS"/>
</dbReference>
<feature type="domain" description="ATP-grasp" evidence="14">
    <location>
        <begin position="100"/>
        <end position="302"/>
    </location>
</feature>
<dbReference type="GO" id="GO:0008360">
    <property type="term" value="P:regulation of cell shape"/>
    <property type="evidence" value="ECO:0007669"/>
    <property type="project" value="UniProtKB-KW"/>
</dbReference>
<dbReference type="InterPro" id="IPR016185">
    <property type="entry name" value="PreATP-grasp_dom_sf"/>
</dbReference>
<dbReference type="AlphaFoldDB" id="A0A212JXC4"/>
<name>A0A212JXC4_9DELT</name>
<dbReference type="HAMAP" id="MF_00047">
    <property type="entry name" value="Dala_Dala_lig"/>
    <property type="match status" value="1"/>
</dbReference>
<keyword evidence="5 13" id="KW-0547">Nucleotide-binding</keyword>
<evidence type="ECO:0000256" key="7">
    <source>
        <dbReference type="ARBA" id="ARBA00022960"/>
    </source>
</evidence>
<feature type="active site" evidence="11">
    <location>
        <position position="13"/>
    </location>
</feature>
<evidence type="ECO:0000256" key="3">
    <source>
        <dbReference type="ARBA" id="ARBA00022490"/>
    </source>
</evidence>